<dbReference type="EMBL" id="JAUIRO010000007">
    <property type="protein sequence ID" value="KAK0707061.1"/>
    <property type="molecule type" value="Genomic_DNA"/>
</dbReference>
<dbReference type="AlphaFoldDB" id="A0AA40DMW3"/>
<reference evidence="2" key="1">
    <citation type="submission" date="2023-06" db="EMBL/GenBank/DDBJ databases">
        <title>Genome-scale phylogeny and comparative genomics of the fungal order Sordariales.</title>
        <authorList>
            <consortium name="Lawrence Berkeley National Laboratory"/>
            <person name="Hensen N."/>
            <person name="Bonometti L."/>
            <person name="Westerberg I."/>
            <person name="Brannstrom I.O."/>
            <person name="Guillou S."/>
            <person name="Cros-Aarteil S."/>
            <person name="Calhoun S."/>
            <person name="Haridas S."/>
            <person name="Kuo A."/>
            <person name="Mondo S."/>
            <person name="Pangilinan J."/>
            <person name="Riley R."/>
            <person name="LaButti K."/>
            <person name="Andreopoulos B."/>
            <person name="Lipzen A."/>
            <person name="Chen C."/>
            <person name="Yanf M."/>
            <person name="Daum C."/>
            <person name="Ng V."/>
            <person name="Clum A."/>
            <person name="Steindorff A."/>
            <person name="Ohm R."/>
            <person name="Martin F."/>
            <person name="Silar P."/>
            <person name="Natvig D."/>
            <person name="Lalanne C."/>
            <person name="Gautier V."/>
            <person name="Ament-velasquez S.L."/>
            <person name="Kruys A."/>
            <person name="Hutchinson M.I."/>
            <person name="Powell A.J."/>
            <person name="Barry K."/>
            <person name="Miller A.N."/>
            <person name="Grigoriev I.V."/>
            <person name="Debuchy R."/>
            <person name="Gladieux P."/>
            <person name="Thoren M.H."/>
            <person name="Johannesson H."/>
        </authorList>
    </citation>
    <scope>NUCLEOTIDE SEQUENCE</scope>
    <source>
        <strain evidence="2">SMH2392-1A</strain>
    </source>
</reference>
<organism evidence="2 3">
    <name type="scientific">Lasiosphaeria miniovina</name>
    <dbReference type="NCBI Taxonomy" id="1954250"/>
    <lineage>
        <taxon>Eukaryota</taxon>
        <taxon>Fungi</taxon>
        <taxon>Dikarya</taxon>
        <taxon>Ascomycota</taxon>
        <taxon>Pezizomycotina</taxon>
        <taxon>Sordariomycetes</taxon>
        <taxon>Sordariomycetidae</taxon>
        <taxon>Sordariales</taxon>
        <taxon>Lasiosphaeriaceae</taxon>
        <taxon>Lasiosphaeria</taxon>
    </lineage>
</organism>
<proteinExistence type="predicted"/>
<gene>
    <name evidence="2" type="ORF">B0T26DRAFT_729017</name>
</gene>
<comment type="caution">
    <text evidence="2">The sequence shown here is derived from an EMBL/GenBank/DDBJ whole genome shotgun (WGS) entry which is preliminary data.</text>
</comment>
<dbReference type="GeneID" id="85326203"/>
<keyword evidence="3" id="KW-1185">Reference proteome</keyword>
<evidence type="ECO:0000313" key="2">
    <source>
        <dbReference type="EMBL" id="KAK0707061.1"/>
    </source>
</evidence>
<dbReference type="RefSeq" id="XP_060292155.1">
    <property type="nucleotide sequence ID" value="XM_060442933.1"/>
</dbReference>
<accession>A0AA40DMW3</accession>
<sequence>MASASGVRAVPARTTTNDETIGCRLDFGPKLAGDKRQYNFQLNKNARNTSVKKLAQKNSHKVWSEAEIQQKSEPTDSESKTIVEGFFDKLESNMKT</sequence>
<protein>
    <submittedName>
        <fullName evidence="2">Uncharacterized protein</fullName>
    </submittedName>
</protein>
<evidence type="ECO:0000256" key="1">
    <source>
        <dbReference type="SAM" id="MobiDB-lite"/>
    </source>
</evidence>
<dbReference type="Proteomes" id="UP001172101">
    <property type="component" value="Unassembled WGS sequence"/>
</dbReference>
<feature type="region of interest" description="Disordered" evidence="1">
    <location>
        <begin position="1"/>
        <end position="21"/>
    </location>
</feature>
<name>A0AA40DMW3_9PEZI</name>
<evidence type="ECO:0000313" key="3">
    <source>
        <dbReference type="Proteomes" id="UP001172101"/>
    </source>
</evidence>